<dbReference type="RefSeq" id="XP_007388692.1">
    <property type="nucleotide sequence ID" value="XM_007388630.1"/>
</dbReference>
<dbReference type="InterPro" id="IPR021917">
    <property type="entry name" value="Unchr_Zn-peptidase-like"/>
</dbReference>
<dbReference type="InterPro" id="IPR036404">
    <property type="entry name" value="Jacalin-like_lectin_dom_sf"/>
</dbReference>
<dbReference type="PANTHER" id="PTHR21054">
    <property type="entry name" value="ZINC METALLOPROTEINASE-RELATED"/>
    <property type="match status" value="1"/>
</dbReference>
<gene>
    <name evidence="2" type="ORF">PUNSTDRAFT_55769</name>
</gene>
<dbReference type="OrthoDB" id="74460at2759"/>
<dbReference type="KEGG" id="psq:PUNSTDRAFT_55769"/>
<dbReference type="GeneID" id="18884037"/>
<proteinExistence type="predicted"/>
<evidence type="ECO:0000313" key="2">
    <source>
        <dbReference type="EMBL" id="EIN04221.1"/>
    </source>
</evidence>
<dbReference type="Proteomes" id="UP000054196">
    <property type="component" value="Unassembled WGS sequence"/>
</dbReference>
<dbReference type="Pfam" id="PF01419">
    <property type="entry name" value="Jacalin"/>
    <property type="match status" value="1"/>
</dbReference>
<evidence type="ECO:0000259" key="1">
    <source>
        <dbReference type="PROSITE" id="PS51752"/>
    </source>
</evidence>
<sequence>MLPMLDKPPLHLAIIVARDSPMTVDCPPERRGFDDSFEAVKRKLALQVYTWQAYTAEQMRRHRFGRRAFRLDEVPSSERQHTLSTLPKIHILHSKRSVQEFRDKDNAQQYQGAKHGGAMLDFVTEILDSPACPSELRHGTGAHVACLTLDAHWDAQSKLLRGHAAVGFGGPGPGRKVGVMGSHWIHAAPLDLEEVTMRFLDTRATDERHCVNDLGECGTNWETLNIGSGAFLHETGHVLNNPHHPSGIMLRGYQEWNRAFMTREAYSSRRRTQGFRPITAEDDDVCHWHRLAAIRFRYHPLFHLPRDPQIPCVVENPKYQGPDGWQRYEEDEPSWQLTDGAVTLLVPAGAACVEFQVDGRFKTHFEWPYMDPASQPPPPSSLVFPPEYVSNLLHVDAMRAKVTLSAIATNHRQAEIPDFKNMFQQISLPGLQGGVMKTVVRGVEADDPRRHWIAPFPDRTPHGRAAGIRLVRVSVFAGAFLDGILFHYSDRSSQPYGSTTNSTPAHFDLQPGEDLAMLNVRSGGWIDALQIVTTLGRSSPFYGGGGGGVRSIEAPPGYVLVGLYGSSNDGGGKPGWVTSLGGLYQRG</sequence>
<dbReference type="EMBL" id="JH687556">
    <property type="protein sequence ID" value="EIN04221.1"/>
    <property type="molecule type" value="Genomic_DNA"/>
</dbReference>
<organism evidence="2 3">
    <name type="scientific">Punctularia strigosozonata (strain HHB-11173)</name>
    <name type="common">White-rot fungus</name>
    <dbReference type="NCBI Taxonomy" id="741275"/>
    <lineage>
        <taxon>Eukaryota</taxon>
        <taxon>Fungi</taxon>
        <taxon>Dikarya</taxon>
        <taxon>Basidiomycota</taxon>
        <taxon>Agaricomycotina</taxon>
        <taxon>Agaricomycetes</taxon>
        <taxon>Corticiales</taxon>
        <taxon>Punctulariaceae</taxon>
        <taxon>Punctularia</taxon>
    </lineage>
</organism>
<dbReference type="SMART" id="SM00915">
    <property type="entry name" value="Jacalin"/>
    <property type="match status" value="1"/>
</dbReference>
<keyword evidence="3" id="KW-1185">Reference proteome</keyword>
<dbReference type="InterPro" id="IPR053002">
    <property type="entry name" value="Metalloproteinase_M10B"/>
</dbReference>
<feature type="domain" description="Jacalin-type lectin" evidence="1">
    <location>
        <begin position="440"/>
        <end position="586"/>
    </location>
</feature>
<dbReference type="PANTHER" id="PTHR21054:SF2">
    <property type="entry name" value="MIP04191P"/>
    <property type="match status" value="1"/>
</dbReference>
<dbReference type="AlphaFoldDB" id="R7S4Q9"/>
<dbReference type="GO" id="GO:0005737">
    <property type="term" value="C:cytoplasm"/>
    <property type="evidence" value="ECO:0007669"/>
    <property type="project" value="TreeGrafter"/>
</dbReference>
<name>R7S4Q9_PUNST</name>
<dbReference type="Pfam" id="PF12044">
    <property type="entry name" value="Metallopep"/>
    <property type="match status" value="1"/>
</dbReference>
<dbReference type="eggNOG" id="KOG4525">
    <property type="taxonomic scope" value="Eukaryota"/>
</dbReference>
<accession>R7S4Q9</accession>
<dbReference type="OMA" id="MFRNNFG"/>
<evidence type="ECO:0000313" key="3">
    <source>
        <dbReference type="Proteomes" id="UP000054196"/>
    </source>
</evidence>
<dbReference type="PROSITE" id="PS51752">
    <property type="entry name" value="JACALIN_LECTIN"/>
    <property type="match status" value="1"/>
</dbReference>
<dbReference type="InterPro" id="IPR001229">
    <property type="entry name" value="Jacalin-like_lectin_dom"/>
</dbReference>
<dbReference type="HOGENOM" id="CLU_009601_2_2_1"/>
<dbReference type="SUPFAM" id="SSF51101">
    <property type="entry name" value="Mannose-binding lectins"/>
    <property type="match status" value="1"/>
</dbReference>
<protein>
    <recommendedName>
        <fullName evidence="1">Jacalin-type lectin domain-containing protein</fullName>
    </recommendedName>
</protein>
<dbReference type="Gene3D" id="2.100.10.30">
    <property type="entry name" value="Jacalin-like lectin domain"/>
    <property type="match status" value="1"/>
</dbReference>
<reference evidence="3" key="1">
    <citation type="journal article" date="2012" name="Science">
        <title>The Paleozoic origin of enzymatic lignin decomposition reconstructed from 31 fungal genomes.</title>
        <authorList>
            <person name="Floudas D."/>
            <person name="Binder M."/>
            <person name="Riley R."/>
            <person name="Barry K."/>
            <person name="Blanchette R.A."/>
            <person name="Henrissat B."/>
            <person name="Martinez A.T."/>
            <person name="Otillar R."/>
            <person name="Spatafora J.W."/>
            <person name="Yadav J.S."/>
            <person name="Aerts A."/>
            <person name="Benoit I."/>
            <person name="Boyd A."/>
            <person name="Carlson A."/>
            <person name="Copeland A."/>
            <person name="Coutinho P.M."/>
            <person name="de Vries R.P."/>
            <person name="Ferreira P."/>
            <person name="Findley K."/>
            <person name="Foster B."/>
            <person name="Gaskell J."/>
            <person name="Glotzer D."/>
            <person name="Gorecki P."/>
            <person name="Heitman J."/>
            <person name="Hesse C."/>
            <person name="Hori C."/>
            <person name="Igarashi K."/>
            <person name="Jurgens J.A."/>
            <person name="Kallen N."/>
            <person name="Kersten P."/>
            <person name="Kohler A."/>
            <person name="Kuees U."/>
            <person name="Kumar T.K.A."/>
            <person name="Kuo A."/>
            <person name="LaButti K."/>
            <person name="Larrondo L.F."/>
            <person name="Lindquist E."/>
            <person name="Ling A."/>
            <person name="Lombard V."/>
            <person name="Lucas S."/>
            <person name="Lundell T."/>
            <person name="Martin R."/>
            <person name="McLaughlin D.J."/>
            <person name="Morgenstern I."/>
            <person name="Morin E."/>
            <person name="Murat C."/>
            <person name="Nagy L.G."/>
            <person name="Nolan M."/>
            <person name="Ohm R.A."/>
            <person name="Patyshakuliyeva A."/>
            <person name="Rokas A."/>
            <person name="Ruiz-Duenas F.J."/>
            <person name="Sabat G."/>
            <person name="Salamov A."/>
            <person name="Samejima M."/>
            <person name="Schmutz J."/>
            <person name="Slot J.C."/>
            <person name="St John F."/>
            <person name="Stenlid J."/>
            <person name="Sun H."/>
            <person name="Sun S."/>
            <person name="Syed K."/>
            <person name="Tsang A."/>
            <person name="Wiebenga A."/>
            <person name="Young D."/>
            <person name="Pisabarro A."/>
            <person name="Eastwood D.C."/>
            <person name="Martin F."/>
            <person name="Cullen D."/>
            <person name="Grigoriev I.V."/>
            <person name="Hibbett D.S."/>
        </authorList>
    </citation>
    <scope>NUCLEOTIDE SEQUENCE [LARGE SCALE GENOMIC DNA]</scope>
    <source>
        <strain evidence="3">HHB-11173 SS5</strain>
    </source>
</reference>